<dbReference type="Proteomes" id="UP000306985">
    <property type="component" value="Unassembled WGS sequence"/>
</dbReference>
<proteinExistence type="predicted"/>
<reference evidence="2 3" key="1">
    <citation type="submission" date="2019-05" db="EMBL/GenBank/DDBJ databases">
        <title>Nakamurella sp. N5BH11, whole genome shotgun sequence.</title>
        <authorList>
            <person name="Tuo L."/>
        </authorList>
    </citation>
    <scope>NUCLEOTIDE SEQUENCE [LARGE SCALE GENOMIC DNA]</scope>
    <source>
        <strain evidence="2 3">N5BH11</strain>
    </source>
</reference>
<evidence type="ECO:0000256" key="1">
    <source>
        <dbReference type="SAM" id="MobiDB-lite"/>
    </source>
</evidence>
<dbReference type="AlphaFoldDB" id="A0A4V6CWB7"/>
<protein>
    <submittedName>
        <fullName evidence="2">Uncharacterized protein</fullName>
    </submittedName>
</protein>
<feature type="compositionally biased region" description="Basic and acidic residues" evidence="1">
    <location>
        <begin position="9"/>
        <end position="23"/>
    </location>
</feature>
<dbReference type="EMBL" id="SZZH01000001">
    <property type="protein sequence ID" value="TKV61545.1"/>
    <property type="molecule type" value="Genomic_DNA"/>
</dbReference>
<feature type="region of interest" description="Disordered" evidence="1">
    <location>
        <begin position="1"/>
        <end position="45"/>
    </location>
</feature>
<evidence type="ECO:0000313" key="2">
    <source>
        <dbReference type="EMBL" id="TKV61545.1"/>
    </source>
</evidence>
<evidence type="ECO:0000313" key="3">
    <source>
        <dbReference type="Proteomes" id="UP000306985"/>
    </source>
</evidence>
<comment type="caution">
    <text evidence="2">The sequence shown here is derived from an EMBL/GenBank/DDBJ whole genome shotgun (WGS) entry which is preliminary data.</text>
</comment>
<organism evidence="2 3">
    <name type="scientific">Nakamurella flava</name>
    <dbReference type="NCBI Taxonomy" id="2576308"/>
    <lineage>
        <taxon>Bacteria</taxon>
        <taxon>Bacillati</taxon>
        <taxon>Actinomycetota</taxon>
        <taxon>Actinomycetes</taxon>
        <taxon>Nakamurellales</taxon>
        <taxon>Nakamurellaceae</taxon>
        <taxon>Nakamurella</taxon>
    </lineage>
</organism>
<gene>
    <name evidence="2" type="ORF">FDO65_08245</name>
</gene>
<sequence length="122" mass="13563">MAQDGPDDDGSRREPRQRFRTHAEVVTPEMARERAAGGSPNPDGRLLDEVLAETGGRYQYLMDDLPDRVTADLRRFVEDTGDPVAREALDRGRVVVPFEHLRGLDPGSTRIVLGFGFGLRSD</sequence>
<accession>A0A4V6CWB7</accession>
<name>A0A4V6CWB7_9ACTN</name>
<dbReference type="OrthoDB" id="5189163at2"/>
<dbReference type="RefSeq" id="WP_137448850.1">
    <property type="nucleotide sequence ID" value="NZ_SZZH01000001.1"/>
</dbReference>
<keyword evidence="3" id="KW-1185">Reference proteome</keyword>